<proteinExistence type="predicted"/>
<dbReference type="InterPro" id="IPR047721">
    <property type="entry name" value="DrmB"/>
</dbReference>
<evidence type="ECO:0000313" key="2">
    <source>
        <dbReference type="EMBL" id="MBD0831299.1"/>
    </source>
</evidence>
<feature type="domain" description="MrfA-like Zn-binding" evidence="1">
    <location>
        <begin position="624"/>
        <end position="723"/>
    </location>
</feature>
<reference evidence="2 3" key="1">
    <citation type="submission" date="2020-09" db="EMBL/GenBank/DDBJ databases">
        <title>TT11 complete genome.</title>
        <authorList>
            <person name="Wu Z."/>
        </authorList>
    </citation>
    <scope>NUCLEOTIDE SEQUENCE [LARGE SCALE GENOMIC DNA]</scope>
    <source>
        <strain evidence="2 3">TT11</strain>
    </source>
</reference>
<organism evidence="2 3">
    <name type="scientific">Aestuariibaculum sediminum</name>
    <dbReference type="NCBI Taxonomy" id="2770637"/>
    <lineage>
        <taxon>Bacteria</taxon>
        <taxon>Pseudomonadati</taxon>
        <taxon>Bacteroidota</taxon>
        <taxon>Flavobacteriia</taxon>
        <taxon>Flavobacteriales</taxon>
        <taxon>Flavobacteriaceae</taxon>
    </lineage>
</organism>
<dbReference type="AlphaFoldDB" id="A0A8J6UBS3"/>
<keyword evidence="3" id="KW-1185">Reference proteome</keyword>
<comment type="caution">
    <text evidence="2">The sequence shown here is derived from an EMBL/GenBank/DDBJ whole genome shotgun (WGS) entry which is preliminary data.</text>
</comment>
<accession>A0A8J6UBS3</accession>
<sequence>MILKQNQYNQGVGKYKLLSSTSGVGSIITTKLGSYVLISDINKWKFIRWANSKIEIIRTNNSDDKKVYELSKSEVLNRGLEFIDDLRFIKFVKSEKNLENLVCLVGIPHMSLNESFNTPNWRNHPIRTALKNTGEQFEGVSSHYMINGNHFPKWFKNSKGELKKIGEWFSIWERECRRYPETLKLDYFAPPRDANHFLRVINSKNEDRNTIRIREYKTLEQTNLVLICPNGHLSDIPWPNYLRWKTEKHLRLRPDDDKGENLLSSESVGPCCSNPKLKWTESKTKSEGYGSIYLECSSCGLGTNSDKDKPKINLEGINSLEPYCIGQKTWEIDIDNPSIIPYESCYVRNDNKNGREKMKIALVTANNVYYANGFSSLFIPMHLAENKPKEIIEALDILEKKYDKYLARTGMSREEYWNHKFDFDDFLIDNDFNLNEHEDFFRKKLELEFLNISNTDEIHDKHEEYRWQEYRCFSTHSSLPDIEINKGLRFKDINLPSELTDFFKKIQKVEELKVTNVQFDFTRVKPKERIVLNGEVKESSSGQNIFSIDSKELFTLPANEALGEGLFFEFSNGQIEKWISKNRTHLDLRFENYFKELPNPNSQGLSSKMKIYNNKYKHFLIHSFSHMIMRELEFSCGYPTASLKERLYISTNHEKLMSGVLIYTAEGSEGSMGGLVSQGEPEKILDIIRKGLERSQNCSSDPLCWESEGQGVFDLNLAACFSCSLVAETACEEMNLGLDRRVLIDEEFGFLKDI</sequence>
<name>A0A8J6UBS3_9FLAO</name>
<dbReference type="InterPro" id="IPR018973">
    <property type="entry name" value="MZB"/>
</dbReference>
<dbReference type="Proteomes" id="UP000600588">
    <property type="component" value="Unassembled WGS sequence"/>
</dbReference>
<dbReference type="EMBL" id="JACVXB010000001">
    <property type="protein sequence ID" value="MBD0831299.1"/>
    <property type="molecule type" value="Genomic_DNA"/>
</dbReference>
<evidence type="ECO:0000259" key="1">
    <source>
        <dbReference type="Pfam" id="PF09369"/>
    </source>
</evidence>
<gene>
    <name evidence="2" type="ORF">ICJ83_04055</name>
</gene>
<dbReference type="Pfam" id="PF09369">
    <property type="entry name" value="MZB"/>
    <property type="match status" value="1"/>
</dbReference>
<dbReference type="RefSeq" id="WP_188229062.1">
    <property type="nucleotide sequence ID" value="NZ_JACVXB010000001.1"/>
</dbReference>
<evidence type="ECO:0000313" key="3">
    <source>
        <dbReference type="Proteomes" id="UP000600588"/>
    </source>
</evidence>
<protein>
    <submittedName>
        <fullName evidence="2">DUF1998 domain-containing protein</fullName>
    </submittedName>
</protein>
<dbReference type="NCBIfam" id="NF038324">
    <property type="entry name" value="DrmB_fam"/>
    <property type="match status" value="1"/>
</dbReference>